<dbReference type="EMBL" id="BLTE01000001">
    <property type="protein sequence ID" value="GFK92670.1"/>
    <property type="molecule type" value="Genomic_DNA"/>
</dbReference>
<keyword evidence="3" id="KW-1185">Reference proteome</keyword>
<dbReference type="AlphaFoldDB" id="A0A6V8LNV6"/>
<name>A0A6V8LNV6_9BACT</name>
<protein>
    <submittedName>
        <fullName evidence="2">Uncharacterized protein</fullName>
    </submittedName>
</protein>
<gene>
    <name evidence="2" type="ORF">NNJEOMEG_00496</name>
</gene>
<proteinExistence type="predicted"/>
<evidence type="ECO:0000313" key="2">
    <source>
        <dbReference type="EMBL" id="GFK92670.1"/>
    </source>
</evidence>
<sequence>MSPGAVTARLRRVSELRRLCLALSQAGKVDGEGIPGASPPSLEYAPGTDGPGGSVRGEPAA</sequence>
<feature type="region of interest" description="Disordered" evidence="1">
    <location>
        <begin position="28"/>
        <end position="61"/>
    </location>
</feature>
<reference evidence="2 3" key="1">
    <citation type="submission" date="2020-04" db="EMBL/GenBank/DDBJ databases">
        <authorList>
            <consortium name="Desulfovibrio sp. FSS-1 genome sequencing consortium"/>
            <person name="Shimoshige H."/>
            <person name="Kobayashi H."/>
            <person name="Maekawa T."/>
        </authorList>
    </citation>
    <scope>NUCLEOTIDE SEQUENCE [LARGE SCALE GENOMIC DNA]</scope>
    <source>
        <strain evidence="2 3">SIID29052-01</strain>
    </source>
</reference>
<organism evidence="2 3">
    <name type="scientific">Fundidesulfovibrio magnetotacticus</name>
    <dbReference type="NCBI Taxonomy" id="2730080"/>
    <lineage>
        <taxon>Bacteria</taxon>
        <taxon>Pseudomonadati</taxon>
        <taxon>Thermodesulfobacteriota</taxon>
        <taxon>Desulfovibrionia</taxon>
        <taxon>Desulfovibrionales</taxon>
        <taxon>Desulfovibrionaceae</taxon>
        <taxon>Fundidesulfovibrio</taxon>
    </lineage>
</organism>
<evidence type="ECO:0000313" key="3">
    <source>
        <dbReference type="Proteomes" id="UP000494245"/>
    </source>
</evidence>
<accession>A0A6V8LNV6</accession>
<reference evidence="2 3" key="2">
    <citation type="submission" date="2020-05" db="EMBL/GenBank/DDBJ databases">
        <title>Draft genome sequence of Desulfovibrio sp. strainFSS-1.</title>
        <authorList>
            <person name="Shimoshige H."/>
            <person name="Kobayashi H."/>
            <person name="Maekawa T."/>
        </authorList>
    </citation>
    <scope>NUCLEOTIDE SEQUENCE [LARGE SCALE GENOMIC DNA]</scope>
    <source>
        <strain evidence="2 3">SIID29052-01</strain>
    </source>
</reference>
<dbReference type="RefSeq" id="WP_173080933.1">
    <property type="nucleotide sequence ID" value="NZ_BLTE01000001.1"/>
</dbReference>
<evidence type="ECO:0000256" key="1">
    <source>
        <dbReference type="SAM" id="MobiDB-lite"/>
    </source>
</evidence>
<comment type="caution">
    <text evidence="2">The sequence shown here is derived from an EMBL/GenBank/DDBJ whole genome shotgun (WGS) entry which is preliminary data.</text>
</comment>
<dbReference type="Proteomes" id="UP000494245">
    <property type="component" value="Unassembled WGS sequence"/>
</dbReference>